<feature type="compositionally biased region" description="Low complexity" evidence="1">
    <location>
        <begin position="928"/>
        <end position="937"/>
    </location>
</feature>
<dbReference type="Proteomes" id="UP001316803">
    <property type="component" value="Unassembled WGS sequence"/>
</dbReference>
<feature type="region of interest" description="Disordered" evidence="1">
    <location>
        <begin position="433"/>
        <end position="463"/>
    </location>
</feature>
<feature type="compositionally biased region" description="Polar residues" evidence="1">
    <location>
        <begin position="1"/>
        <end position="15"/>
    </location>
</feature>
<evidence type="ECO:0000313" key="3">
    <source>
        <dbReference type="Proteomes" id="UP001316803"/>
    </source>
</evidence>
<feature type="region of interest" description="Disordered" evidence="1">
    <location>
        <begin position="620"/>
        <end position="647"/>
    </location>
</feature>
<feature type="compositionally biased region" description="Basic and acidic residues" evidence="1">
    <location>
        <begin position="55"/>
        <end position="66"/>
    </location>
</feature>
<feature type="compositionally biased region" description="Basic and acidic residues" evidence="1">
    <location>
        <begin position="228"/>
        <end position="253"/>
    </location>
</feature>
<dbReference type="EMBL" id="JAKLMC020000044">
    <property type="protein sequence ID" value="KAK5948705.1"/>
    <property type="molecule type" value="Genomic_DNA"/>
</dbReference>
<sequence>MAASSPPTFESQIYQANERYQDEAGSASVSQLAFNTQLPYNNSLQPDQDLSPNVEDPHESVSEQPRRVIAGEALPKAPTQEPVDTSILQANQPQEQRRSPSTLLKKPRLVDRGENVGNNNLTSSNESIECQPYIAPAQDSSPINGGLLSQPDRDGTEDAQPFPLVEWIKEIRKDTFKQRPMLPMRWARSISKKQQAILASDDTWLPPLAGKPTRPGSVPLDLLQRLTSRADTRASLRARTEEDIERKEHDKEATPVNLPQPGPSYDGPASQHSSLHEADDADDDEETIPASQWSSSPPRPRVPPDSDPVTEFYKTKIQENPEASHAQPEPVAEVDGPSQVGQPEEGPEGVPERVLEEVPEEQPEEQPTVARNDLHQLGGPEVVPVLAVEHAHSPVAQTTAAKDAPTDLTTQSQPEPQTVRSKFVAKVQVKDTTYPPKEFDKPPQSSILPSEAPQSSLVGATHPEIPYARPRKVFFGNELGGDKTVVSVQGIDARHSPFSPRVLKRPLDCHNGGNEDLTDGRVPLGNQGATDAMNTMNATVTRKPAVRTPTSDHMTAPPHKRQKLGQSTTANLLLNKIPPDYQQHDNQRMLERRGFLRSISTGWTNAGPEDPEAFLQHNNRAQTKTSSRASSPPASARHSNLAGSEAMGTSATNLSVHESHMARTPARRLVSRRSSIYDSVEDDHLASTFSRFKHAYPNYRGNQKSFRSALQLLLRLQSQPREPHPSMWDDFIFRMAHDYKQYLVECIDDDQSAVEYQDYYYTRVRRSERSHEVITEDVLQNLVGHARSDQADVPYNRLRQSRSVSSFRVARDIAMKDAPLPPTRIRHEEQGASEQPKRKTDDQTTAPIGMDEKGQEVDEHEIPETQAMTVPPTSRSRQSLPSQATRSQPEETITKSAAKKRQSLPWDTTRSNADKKSARTPLQKITNSSSAPSATSSKVEKWLLSSRAAGVESPELEAIELPTPGHTSAKLASPVHNPMPALRLPMSAVTAAEHVTQSVESPAATSTTMPKPVRQAETKYRRFADNYAKLQPEKAFRALPIEKKRVPINIYEW</sequence>
<feature type="compositionally biased region" description="Polar residues" evidence="1">
    <location>
        <begin position="82"/>
        <end position="102"/>
    </location>
</feature>
<organism evidence="2 3">
    <name type="scientific">Knufia fluminis</name>
    <dbReference type="NCBI Taxonomy" id="191047"/>
    <lineage>
        <taxon>Eukaryota</taxon>
        <taxon>Fungi</taxon>
        <taxon>Dikarya</taxon>
        <taxon>Ascomycota</taxon>
        <taxon>Pezizomycotina</taxon>
        <taxon>Eurotiomycetes</taxon>
        <taxon>Chaetothyriomycetidae</taxon>
        <taxon>Chaetothyriales</taxon>
        <taxon>Trichomeriaceae</taxon>
        <taxon>Knufia</taxon>
    </lineage>
</organism>
<feature type="compositionally biased region" description="Polar residues" evidence="1">
    <location>
        <begin position="866"/>
        <end position="887"/>
    </location>
</feature>
<name>A0AAN8EFZ8_9EURO</name>
<accession>A0AAN8EFZ8</accession>
<feature type="compositionally biased region" description="Pro residues" evidence="1">
    <location>
        <begin position="297"/>
        <end position="306"/>
    </location>
</feature>
<feature type="compositionally biased region" description="Polar residues" evidence="1">
    <location>
        <begin position="27"/>
        <end position="51"/>
    </location>
</feature>
<feature type="compositionally biased region" description="Polar residues" evidence="1">
    <location>
        <begin position="407"/>
        <end position="419"/>
    </location>
</feature>
<feature type="compositionally biased region" description="Basic and acidic residues" evidence="1">
    <location>
        <begin position="850"/>
        <end position="863"/>
    </location>
</feature>
<feature type="region of interest" description="Disordered" evidence="1">
    <location>
        <begin position="1"/>
        <end position="159"/>
    </location>
</feature>
<evidence type="ECO:0000313" key="2">
    <source>
        <dbReference type="EMBL" id="KAK5948705.1"/>
    </source>
</evidence>
<feature type="compositionally biased region" description="Basic and acidic residues" evidence="1">
    <location>
        <begin position="825"/>
        <end position="842"/>
    </location>
</feature>
<dbReference type="AlphaFoldDB" id="A0AAN8EFZ8"/>
<keyword evidence="3" id="KW-1185">Reference proteome</keyword>
<feature type="compositionally biased region" description="Polar residues" evidence="1">
    <location>
        <begin position="443"/>
        <end position="458"/>
    </location>
</feature>
<feature type="compositionally biased region" description="Low complexity" evidence="1">
    <location>
        <begin position="626"/>
        <end position="637"/>
    </location>
</feature>
<proteinExistence type="predicted"/>
<feature type="compositionally biased region" description="Polar residues" evidence="1">
    <location>
        <begin position="116"/>
        <end position="128"/>
    </location>
</feature>
<gene>
    <name evidence="2" type="ORF">OHC33_010308</name>
</gene>
<feature type="region of interest" description="Disordered" evidence="1">
    <location>
        <begin position="809"/>
        <end position="938"/>
    </location>
</feature>
<feature type="region of interest" description="Disordered" evidence="1">
    <location>
        <begin position="201"/>
        <end position="419"/>
    </location>
</feature>
<evidence type="ECO:0000256" key="1">
    <source>
        <dbReference type="SAM" id="MobiDB-lite"/>
    </source>
</evidence>
<protein>
    <submittedName>
        <fullName evidence="2">Uncharacterized protein</fullName>
    </submittedName>
</protein>
<comment type="caution">
    <text evidence="2">The sequence shown here is derived from an EMBL/GenBank/DDBJ whole genome shotgun (WGS) entry which is preliminary data.</text>
</comment>
<reference evidence="2 3" key="1">
    <citation type="submission" date="2022-12" db="EMBL/GenBank/DDBJ databases">
        <title>Genomic features and morphological characterization of a novel Knufia sp. strain isolated from spacecraft assembly facility.</title>
        <authorList>
            <person name="Teixeira M."/>
            <person name="Chander A.M."/>
            <person name="Stajich J.E."/>
            <person name="Venkateswaran K."/>
        </authorList>
    </citation>
    <scope>NUCLEOTIDE SEQUENCE [LARGE SCALE GENOMIC DNA]</scope>
    <source>
        <strain evidence="2 3">FJI-L2-BK-P2</strain>
    </source>
</reference>